<dbReference type="EMBL" id="CP073767">
    <property type="protein sequence ID" value="UWZ54420.1"/>
    <property type="molecule type" value="Genomic_DNA"/>
</dbReference>
<feature type="transmembrane region" description="Helical" evidence="2">
    <location>
        <begin position="48"/>
        <end position="72"/>
    </location>
</feature>
<feature type="region of interest" description="Disordered" evidence="1">
    <location>
        <begin position="144"/>
        <end position="170"/>
    </location>
</feature>
<evidence type="ECO:0000313" key="4">
    <source>
        <dbReference type="Proteomes" id="UP001058003"/>
    </source>
</evidence>
<reference evidence="3" key="1">
    <citation type="submission" date="2021-04" db="EMBL/GenBank/DDBJ databases">
        <title>Dactylosporangium aurantiacum NRRL B-8018 full assembly.</title>
        <authorList>
            <person name="Hartkoorn R.C."/>
            <person name="Beaudoing E."/>
            <person name="Hot D."/>
        </authorList>
    </citation>
    <scope>NUCLEOTIDE SEQUENCE</scope>
    <source>
        <strain evidence="3">NRRL B-8018</strain>
    </source>
</reference>
<keyword evidence="2" id="KW-1133">Transmembrane helix</keyword>
<dbReference type="AlphaFoldDB" id="A0A9Q9IKE5"/>
<keyword evidence="2" id="KW-0472">Membrane</keyword>
<evidence type="ECO:0000313" key="3">
    <source>
        <dbReference type="EMBL" id="UWZ54420.1"/>
    </source>
</evidence>
<evidence type="ECO:0000256" key="1">
    <source>
        <dbReference type="SAM" id="MobiDB-lite"/>
    </source>
</evidence>
<keyword evidence="2" id="KW-0812">Transmembrane</keyword>
<gene>
    <name evidence="3" type="ORF">Daura_49650</name>
</gene>
<proteinExistence type="predicted"/>
<dbReference type="InterPro" id="IPR047789">
    <property type="entry name" value="CU044_5270-like"/>
</dbReference>
<dbReference type="Proteomes" id="UP001058003">
    <property type="component" value="Chromosome"/>
</dbReference>
<dbReference type="RefSeq" id="WP_033364991.1">
    <property type="nucleotide sequence ID" value="NZ_CP073767.1"/>
</dbReference>
<accession>A0A9Q9IKE5</accession>
<evidence type="ECO:0000256" key="2">
    <source>
        <dbReference type="SAM" id="Phobius"/>
    </source>
</evidence>
<dbReference type="OrthoDB" id="3612087at2"/>
<protein>
    <submittedName>
        <fullName evidence="3">CU044_5270 family protein</fullName>
    </submittedName>
</protein>
<name>A0A9Q9IKE5_9ACTN</name>
<organism evidence="3 4">
    <name type="scientific">Dactylosporangium aurantiacum</name>
    <dbReference type="NCBI Taxonomy" id="35754"/>
    <lineage>
        <taxon>Bacteria</taxon>
        <taxon>Bacillati</taxon>
        <taxon>Actinomycetota</taxon>
        <taxon>Actinomycetes</taxon>
        <taxon>Micromonosporales</taxon>
        <taxon>Micromonosporaceae</taxon>
        <taxon>Dactylosporangium</taxon>
    </lineage>
</organism>
<dbReference type="KEGG" id="daur:Daura_49650"/>
<sequence length="320" mass="34429">MEELDLVKGFRSDVSPADPTILAAARADLVRNARGVRRRPMRRPVPRLRWSLAATMGLALLLTGVLGVGALLGNRPTPGTVEPDTDAAGVLQLAAVAAQDKPALKARPDQYVFIESVTVGYTGIPNPSMRQIWLSVDGTRDGLLRQEFPGSGTKPGRPQTEPGRPEDVPLRGCRDGHFVDGGVARSCQPQPAFRTDLPTTTDVMFSWLYENSHGDNPRDVEAFNTVCELIREAYLPPAALSSLFSAASRIPGVTVDKDAQDASGRRGIGVKMSDGGAGHELVFDPRTYEYLGERLRGVHNEFSGAARIRLAIVDAAGQLP</sequence>
<dbReference type="NCBIfam" id="NF038083">
    <property type="entry name" value="CU044_5270_fam"/>
    <property type="match status" value="1"/>
</dbReference>
<keyword evidence="4" id="KW-1185">Reference proteome</keyword>